<reference evidence="1" key="2">
    <citation type="submission" date="2013-04" db="UniProtKB">
        <authorList>
            <consortium name="EnsemblPlants"/>
        </authorList>
    </citation>
    <scope>IDENTIFICATION</scope>
</reference>
<protein>
    <submittedName>
        <fullName evidence="1">Uncharacterized protein</fullName>
    </submittedName>
</protein>
<dbReference type="Gramene" id="OB05G35180.1">
    <property type="protein sequence ID" value="OB05G35180.1"/>
    <property type="gene ID" value="OB05G35180"/>
</dbReference>
<proteinExistence type="predicted"/>
<evidence type="ECO:0000313" key="2">
    <source>
        <dbReference type="Proteomes" id="UP000006038"/>
    </source>
</evidence>
<organism evidence="1">
    <name type="scientific">Oryza brachyantha</name>
    <name type="common">malo sina</name>
    <dbReference type="NCBI Taxonomy" id="4533"/>
    <lineage>
        <taxon>Eukaryota</taxon>
        <taxon>Viridiplantae</taxon>
        <taxon>Streptophyta</taxon>
        <taxon>Embryophyta</taxon>
        <taxon>Tracheophyta</taxon>
        <taxon>Spermatophyta</taxon>
        <taxon>Magnoliopsida</taxon>
        <taxon>Liliopsida</taxon>
        <taxon>Poales</taxon>
        <taxon>Poaceae</taxon>
        <taxon>BOP clade</taxon>
        <taxon>Oryzoideae</taxon>
        <taxon>Oryzeae</taxon>
        <taxon>Oryzinae</taxon>
        <taxon>Oryza</taxon>
    </lineage>
</organism>
<sequence length="113" mass="13076">MLRIPVASICALMKSAPRLCCNLQVDAFLSDLVPISMLIWCLQLIDISSRVIVFSRPFSLHYILHQNKLQFLLLCFLLNLMQKFKVLLHIPNFFSLLCHLHQNSTTRIGFLSF</sequence>
<evidence type="ECO:0000313" key="1">
    <source>
        <dbReference type="EnsemblPlants" id="OB05G35180.1"/>
    </source>
</evidence>
<keyword evidence="2" id="KW-1185">Reference proteome</keyword>
<accession>J3MA94</accession>
<dbReference type="HOGENOM" id="CLU_2137350_0_0_1"/>
<dbReference type="AlphaFoldDB" id="J3MA94"/>
<name>J3MA94_ORYBR</name>
<reference evidence="1" key="1">
    <citation type="journal article" date="2013" name="Nat. Commun.">
        <title>Whole-genome sequencing of Oryza brachyantha reveals mechanisms underlying Oryza genome evolution.</title>
        <authorList>
            <person name="Chen J."/>
            <person name="Huang Q."/>
            <person name="Gao D."/>
            <person name="Wang J."/>
            <person name="Lang Y."/>
            <person name="Liu T."/>
            <person name="Li B."/>
            <person name="Bai Z."/>
            <person name="Luis Goicoechea J."/>
            <person name="Liang C."/>
            <person name="Chen C."/>
            <person name="Zhang W."/>
            <person name="Sun S."/>
            <person name="Liao Y."/>
            <person name="Zhang X."/>
            <person name="Yang L."/>
            <person name="Song C."/>
            <person name="Wang M."/>
            <person name="Shi J."/>
            <person name="Liu G."/>
            <person name="Liu J."/>
            <person name="Zhou H."/>
            <person name="Zhou W."/>
            <person name="Yu Q."/>
            <person name="An N."/>
            <person name="Chen Y."/>
            <person name="Cai Q."/>
            <person name="Wang B."/>
            <person name="Liu B."/>
            <person name="Min J."/>
            <person name="Huang Y."/>
            <person name="Wu H."/>
            <person name="Li Z."/>
            <person name="Zhang Y."/>
            <person name="Yin Y."/>
            <person name="Song W."/>
            <person name="Jiang J."/>
            <person name="Jackson S.A."/>
            <person name="Wing R.A."/>
            <person name="Wang J."/>
            <person name="Chen M."/>
        </authorList>
    </citation>
    <scope>NUCLEOTIDE SEQUENCE [LARGE SCALE GENOMIC DNA]</scope>
    <source>
        <strain evidence="1">cv. IRGC 101232</strain>
    </source>
</reference>
<dbReference type="EnsemblPlants" id="OB05G35180.1">
    <property type="protein sequence ID" value="OB05G35180.1"/>
    <property type="gene ID" value="OB05G35180"/>
</dbReference>
<dbReference type="Proteomes" id="UP000006038">
    <property type="component" value="Chromosome 5"/>
</dbReference>